<evidence type="ECO:0000313" key="8">
    <source>
        <dbReference type="Proteomes" id="UP000030745"/>
    </source>
</evidence>
<reference evidence="7 8" key="1">
    <citation type="journal article" date="2013" name="PLoS Genet.">
        <title>Distinctive expansion of potential virulence genes in the genome of the oomycete fish pathogen Saprolegnia parasitica.</title>
        <authorList>
            <person name="Jiang R.H."/>
            <person name="de Bruijn I."/>
            <person name="Haas B.J."/>
            <person name="Belmonte R."/>
            <person name="Lobach L."/>
            <person name="Christie J."/>
            <person name="van den Ackerveken G."/>
            <person name="Bottin A."/>
            <person name="Bulone V."/>
            <person name="Diaz-Moreno S.M."/>
            <person name="Dumas B."/>
            <person name="Fan L."/>
            <person name="Gaulin E."/>
            <person name="Govers F."/>
            <person name="Grenville-Briggs L.J."/>
            <person name="Horner N.R."/>
            <person name="Levin J.Z."/>
            <person name="Mammella M."/>
            <person name="Meijer H.J."/>
            <person name="Morris P."/>
            <person name="Nusbaum C."/>
            <person name="Oome S."/>
            <person name="Phillips A.J."/>
            <person name="van Rooyen D."/>
            <person name="Rzeszutek E."/>
            <person name="Saraiva M."/>
            <person name="Secombes C.J."/>
            <person name="Seidl M.F."/>
            <person name="Snel B."/>
            <person name="Stassen J.H."/>
            <person name="Sykes S."/>
            <person name="Tripathy S."/>
            <person name="van den Berg H."/>
            <person name="Vega-Arreguin J.C."/>
            <person name="Wawra S."/>
            <person name="Young S.K."/>
            <person name="Zeng Q."/>
            <person name="Dieguez-Uribeondo J."/>
            <person name="Russ C."/>
            <person name="Tyler B.M."/>
            <person name="van West P."/>
        </authorList>
    </citation>
    <scope>NUCLEOTIDE SEQUENCE [LARGE SCALE GENOMIC DNA]</scope>
    <source>
        <strain evidence="7 8">CBS 223.65</strain>
    </source>
</reference>
<name>A0A067CWI1_SAPPC</name>
<feature type="active site" description="Proton donor" evidence="5">
    <location>
        <position position="117"/>
    </location>
</feature>
<comment type="similarity">
    <text evidence="1">Belongs to the low molecular weight phosphotyrosine protein phosphatase family.</text>
</comment>
<dbReference type="OrthoDB" id="3388at2759"/>
<dbReference type="PRINTS" id="PR00719">
    <property type="entry name" value="LMWPTPASE"/>
</dbReference>
<evidence type="ECO:0000313" key="7">
    <source>
        <dbReference type="EMBL" id="KDO30886.1"/>
    </source>
</evidence>
<dbReference type="Pfam" id="PF01451">
    <property type="entry name" value="LMWPc"/>
    <property type="match status" value="1"/>
</dbReference>
<protein>
    <recommendedName>
        <fullName evidence="2">acid phosphatase</fullName>
        <ecNumber evidence="2">3.1.3.2</ecNumber>
    </recommendedName>
</protein>
<dbReference type="VEuPathDB" id="FungiDB:SPRG_04788"/>
<dbReference type="GO" id="GO:0003993">
    <property type="term" value="F:acid phosphatase activity"/>
    <property type="evidence" value="ECO:0007669"/>
    <property type="project" value="UniProtKB-EC"/>
</dbReference>
<dbReference type="KEGG" id="spar:SPRG_04788"/>
<dbReference type="PANTHER" id="PTHR11717:SF31">
    <property type="entry name" value="LOW MOLECULAR WEIGHT PROTEIN-TYROSINE-PHOSPHATASE ETP-RELATED"/>
    <property type="match status" value="1"/>
</dbReference>
<sequence>MVLLLFVCTSNTCRSPMAEALAKRWLRKHPAPGLRVGSVALSDEFEPPNSPASAYGVAAMQRRGVDLHLHRSRLVNRELIESADVVYCVTARHERMLRALFPTLRATVRVFPSDIADPWHQDASVYEACAAQIEAAIDDLMPHIVRDFVS</sequence>
<dbReference type="OMA" id="AMTHQHK"/>
<dbReference type="PANTHER" id="PTHR11717">
    <property type="entry name" value="LOW MOLECULAR WEIGHT PROTEIN TYROSINE PHOSPHATASE"/>
    <property type="match status" value="1"/>
</dbReference>
<dbReference type="Proteomes" id="UP000030745">
    <property type="component" value="Unassembled WGS sequence"/>
</dbReference>
<gene>
    <name evidence="7" type="ORF">SPRG_04788</name>
</gene>
<dbReference type="STRING" id="695850.A0A067CWI1"/>
<dbReference type="InterPro" id="IPR050438">
    <property type="entry name" value="LMW_PTPase"/>
</dbReference>
<dbReference type="SUPFAM" id="SSF52788">
    <property type="entry name" value="Phosphotyrosine protein phosphatases I"/>
    <property type="match status" value="1"/>
</dbReference>
<organism evidence="7 8">
    <name type="scientific">Saprolegnia parasitica (strain CBS 223.65)</name>
    <dbReference type="NCBI Taxonomy" id="695850"/>
    <lineage>
        <taxon>Eukaryota</taxon>
        <taxon>Sar</taxon>
        <taxon>Stramenopiles</taxon>
        <taxon>Oomycota</taxon>
        <taxon>Saprolegniomycetes</taxon>
        <taxon>Saprolegniales</taxon>
        <taxon>Saprolegniaceae</taxon>
        <taxon>Saprolegnia</taxon>
    </lineage>
</organism>
<dbReference type="SMART" id="SM00226">
    <property type="entry name" value="LMWPc"/>
    <property type="match status" value="1"/>
</dbReference>
<dbReference type="InterPro" id="IPR017867">
    <property type="entry name" value="Tyr_phospatase_low_mol_wt"/>
</dbReference>
<dbReference type="InterPro" id="IPR036196">
    <property type="entry name" value="Ptyr_pPase_sf"/>
</dbReference>
<proteinExistence type="inferred from homology"/>
<dbReference type="AlphaFoldDB" id="A0A067CWI1"/>
<keyword evidence="4" id="KW-0904">Protein phosphatase</keyword>
<keyword evidence="8" id="KW-1185">Reference proteome</keyword>
<accession>A0A067CWI1</accession>
<evidence type="ECO:0000256" key="2">
    <source>
        <dbReference type="ARBA" id="ARBA00012646"/>
    </source>
</evidence>
<feature type="active site" description="Nucleophile" evidence="5">
    <location>
        <position position="8"/>
    </location>
</feature>
<evidence type="ECO:0000256" key="1">
    <source>
        <dbReference type="ARBA" id="ARBA00011063"/>
    </source>
</evidence>
<dbReference type="GO" id="GO:0004725">
    <property type="term" value="F:protein tyrosine phosphatase activity"/>
    <property type="evidence" value="ECO:0007669"/>
    <property type="project" value="InterPro"/>
</dbReference>
<dbReference type="InterPro" id="IPR023485">
    <property type="entry name" value="Ptyr_pPase"/>
</dbReference>
<dbReference type="Gene3D" id="3.40.50.2300">
    <property type="match status" value="1"/>
</dbReference>
<evidence type="ECO:0000256" key="4">
    <source>
        <dbReference type="ARBA" id="ARBA00022912"/>
    </source>
</evidence>
<feature type="domain" description="Phosphotyrosine protein phosphatase I" evidence="6">
    <location>
        <begin position="2"/>
        <end position="143"/>
    </location>
</feature>
<evidence type="ECO:0000256" key="5">
    <source>
        <dbReference type="PIRSR" id="PIRSR617867-1"/>
    </source>
</evidence>
<evidence type="ECO:0000256" key="3">
    <source>
        <dbReference type="ARBA" id="ARBA00022801"/>
    </source>
</evidence>
<dbReference type="GeneID" id="24127215"/>
<evidence type="ECO:0000259" key="6">
    <source>
        <dbReference type="SMART" id="SM00226"/>
    </source>
</evidence>
<dbReference type="EMBL" id="KK583200">
    <property type="protein sequence ID" value="KDO30886.1"/>
    <property type="molecule type" value="Genomic_DNA"/>
</dbReference>
<keyword evidence="3" id="KW-0378">Hydrolase</keyword>
<dbReference type="EC" id="3.1.3.2" evidence="2"/>
<dbReference type="RefSeq" id="XP_012198580.1">
    <property type="nucleotide sequence ID" value="XM_012343190.1"/>
</dbReference>
<feature type="active site" evidence="5">
    <location>
        <position position="14"/>
    </location>
</feature>